<proteinExistence type="inferred from homology"/>
<dbReference type="CDD" id="cd18580">
    <property type="entry name" value="ABC_6TM_ABCC_D2"/>
    <property type="match status" value="1"/>
</dbReference>
<dbReference type="GO" id="GO:0005524">
    <property type="term" value="F:ATP binding"/>
    <property type="evidence" value="ECO:0007669"/>
    <property type="project" value="UniProtKB-KW"/>
</dbReference>
<dbReference type="GO" id="GO:0016887">
    <property type="term" value="F:ATP hydrolysis activity"/>
    <property type="evidence" value="ECO:0007669"/>
    <property type="project" value="InterPro"/>
</dbReference>
<evidence type="ECO:0000259" key="14">
    <source>
        <dbReference type="PROSITE" id="PS50929"/>
    </source>
</evidence>
<dbReference type="Pfam" id="PF00005">
    <property type="entry name" value="ABC_tran"/>
    <property type="match status" value="2"/>
</dbReference>
<dbReference type="Gene3D" id="3.40.50.300">
    <property type="entry name" value="P-loop containing nucleotide triphosphate hydrolases"/>
    <property type="match status" value="2"/>
</dbReference>
<dbReference type="CDD" id="cd03250">
    <property type="entry name" value="ABCC_MRP_domain1"/>
    <property type="match status" value="1"/>
</dbReference>
<feature type="transmembrane region" description="Helical" evidence="12">
    <location>
        <begin position="175"/>
        <end position="197"/>
    </location>
</feature>
<evidence type="ECO:0000313" key="15">
    <source>
        <dbReference type="EMBL" id="QYS97868.1"/>
    </source>
</evidence>
<dbReference type="PROSITE" id="PS00211">
    <property type="entry name" value="ABC_TRANSPORTER_1"/>
    <property type="match status" value="1"/>
</dbReference>
<evidence type="ECO:0000256" key="2">
    <source>
        <dbReference type="ARBA" id="ARBA00009726"/>
    </source>
</evidence>
<evidence type="ECO:0008006" key="17">
    <source>
        <dbReference type="Google" id="ProtNLM"/>
    </source>
</evidence>
<keyword evidence="16" id="KW-1185">Reference proteome</keyword>
<keyword evidence="5 12" id="KW-0812">Transmembrane</keyword>
<dbReference type="InterPro" id="IPR050173">
    <property type="entry name" value="ABC_transporter_C-like"/>
</dbReference>
<dbReference type="SUPFAM" id="SSF90123">
    <property type="entry name" value="ABC transporter transmembrane region"/>
    <property type="match status" value="2"/>
</dbReference>
<dbReference type="Gene3D" id="1.20.1560.10">
    <property type="entry name" value="ABC transporter type 1, transmembrane domain"/>
    <property type="match status" value="2"/>
</dbReference>
<gene>
    <name evidence="15" type="ORF">H0G86_005073</name>
</gene>
<dbReference type="FunFam" id="1.20.1560.10:FF:000055">
    <property type="entry name" value="ABC multidrug transporter (Eurofung)"/>
    <property type="match status" value="1"/>
</dbReference>
<feature type="domain" description="ABC transporter" evidence="13">
    <location>
        <begin position="1235"/>
        <end position="1470"/>
    </location>
</feature>
<feature type="transmembrane region" description="Helical" evidence="12">
    <location>
        <begin position="50"/>
        <end position="72"/>
    </location>
</feature>
<evidence type="ECO:0000256" key="10">
    <source>
        <dbReference type="ARBA" id="ARBA00023180"/>
    </source>
</evidence>
<dbReference type="InterPro" id="IPR036640">
    <property type="entry name" value="ABC1_TM_sf"/>
</dbReference>
<dbReference type="InterPro" id="IPR027417">
    <property type="entry name" value="P-loop_NTPase"/>
</dbReference>
<dbReference type="InterPro" id="IPR011527">
    <property type="entry name" value="ABC1_TM_dom"/>
</dbReference>
<evidence type="ECO:0000256" key="4">
    <source>
        <dbReference type="ARBA" id="ARBA00022475"/>
    </source>
</evidence>
<dbReference type="InterPro" id="IPR056227">
    <property type="entry name" value="TMD0_ABC"/>
</dbReference>
<feature type="transmembrane region" description="Helical" evidence="12">
    <location>
        <begin position="1141"/>
        <end position="1162"/>
    </location>
</feature>
<feature type="compositionally biased region" description="Polar residues" evidence="11">
    <location>
        <begin position="874"/>
        <end position="888"/>
    </location>
</feature>
<evidence type="ECO:0000256" key="11">
    <source>
        <dbReference type="SAM" id="MobiDB-lite"/>
    </source>
</evidence>
<dbReference type="SUPFAM" id="SSF52540">
    <property type="entry name" value="P-loop containing nucleoside triphosphate hydrolases"/>
    <property type="match status" value="2"/>
</dbReference>
<evidence type="ECO:0000256" key="7">
    <source>
        <dbReference type="ARBA" id="ARBA00022840"/>
    </source>
</evidence>
<evidence type="ECO:0000259" key="13">
    <source>
        <dbReference type="PROSITE" id="PS50893"/>
    </source>
</evidence>
<dbReference type="Proteomes" id="UP000826661">
    <property type="component" value="Chromosome II"/>
</dbReference>
<feature type="transmembrane region" description="Helical" evidence="12">
    <location>
        <begin position="286"/>
        <end position="308"/>
    </location>
</feature>
<dbReference type="GO" id="GO:0140359">
    <property type="term" value="F:ABC-type transporter activity"/>
    <property type="evidence" value="ECO:0007669"/>
    <property type="project" value="InterPro"/>
</dbReference>
<dbReference type="InterPro" id="IPR017871">
    <property type="entry name" value="ABC_transporter-like_CS"/>
</dbReference>
<dbReference type="PROSITE" id="PS50893">
    <property type="entry name" value="ABC_TRANSPORTER_2"/>
    <property type="match status" value="2"/>
</dbReference>
<accession>A0A8G0L8T6</accession>
<feature type="transmembrane region" description="Helical" evidence="12">
    <location>
        <begin position="84"/>
        <end position="104"/>
    </location>
</feature>
<dbReference type="InterPro" id="IPR003593">
    <property type="entry name" value="AAA+_ATPase"/>
</dbReference>
<feature type="domain" description="ABC transmembrane type-1" evidence="14">
    <location>
        <begin position="919"/>
        <end position="1200"/>
    </location>
</feature>
<keyword evidence="7" id="KW-0067">ATP-binding</keyword>
<keyword evidence="10" id="KW-0325">Glycoprotein</keyword>
<keyword evidence="3" id="KW-0813">Transport</keyword>
<keyword evidence="8 12" id="KW-1133">Transmembrane helix</keyword>
<dbReference type="EMBL" id="CP075865">
    <property type="protein sequence ID" value="QYS97868.1"/>
    <property type="molecule type" value="Genomic_DNA"/>
</dbReference>
<sequence length="1476" mass="162841">MIKTPKTRARTQSETAIATMQCPTGSDDSFGPRVNVACRPFDFTLLFEDAFFMALPAAVMVLVLPLQFRKLWRMPIVTASYRLAAYKSAALVILIIFHLVALALRVQSSILHTRMAIATEVLSVSSNIGALALSFLVDQRSVKPSDVLVLYYSASTILGIPRLRTLWLFPSDYLIQQVIWTGLLILTASVATIECFGKTKYLRPAFKNGLTSEQMTSFWSRSFFIWLLPVFQKGYSNLFLIDDLPDIDKDMKESATWAELEAAWRRTQGGRIGFRLVRATFRANSWSFFSAIVPRLMLSAFTFCQPFLIQAAVSHLSGTANEDDHERFGQALVGAFALVYLGIAISRAVYWRQTYRMLAKVRAGLTAKIYRQTVSLQSRDVEDSAALTLMGTDVERIVESLRFFHETWAAIPEVAIGVWLLTRQVLYASIAPIVICVISLAGTSLVAKHFGPAQKRWVDCVEKRIGATSSMLSNIKSAKMLGLMNHWSQAIEKLRAVEIDVSGKFRILRVWAIIIGNVPGSLAPFVTLAIYALIALTSGDQSLLVTQAFTSLALINLVTEPLLMFCQALPSLTQAVSCFSRIEKFLIVNSSSWHLESHSPLEEDTSSTPLRFRAGHSSSPHLITFQSANISWLPKNHQGKIVLHNLNFSISTGFTAIVGPVGSGKTSLLASIIGETTVVSGEMQSHITSRVAFCSQRPWLTNDTIKNNVIGELEFDQTWFSYVIQCCALREDLENLPGGIMTVVGENGSSLSGGQRQRVALARAVYSKLPTVILDDFISGLDPKAAKTIQTSLFHTNGHFRKAGISVILATNASSLLPFMDSVVLLEEGSISDTGSYEHIKARKPDMFRWGEHTTDSNYDRAKVESSAGHEVQPQGSNSTASQRQGQIGDSDRAGFSRQKGSWSVYSYYGKKAGKLSLFLWAISTLVGAISNSYSTLWVDRWTSASAEQGNQQLGLYLGIYSLLVALAIIGVFFECWTFFLYIVRDTAIKLHTDLLHAVVSAPFYFFLESDLGSITNRFSQDMNLIDMTLPSQASQFTSGFSSCLVQFVVLCVLGKYLAAVVPVLGGVLFLVQRYYLRTSRQLRMLEIEAKTPLYSHFTDTISGIATIRAFGWQIPFSDRLAVILNRSQRPFYMLFCVQQWLTLVVDLVAGALAVTLVAIALSLTANGLGPGALGVALVMTLQFNGLLIQTIQSWTKLETSIGAVARVQQFVNEAPSDLGRLPAPSNSWPQNGRVQVQRLTAAHTPRSEDVLKDVSLDIAAGEKIAVCGSSGSGKTSLIMAMMQMMDVRSGRVVIDDIDVATLDGESLRSHLNVVPQEPFFMPGTLRFNLDPRGVASDASIEAMLRRVSARLWDKLATGSNGSLHEEFKSSQWSHGEQQLLCLTRALLIPSKVIVFDEAMSSIDEKTEALMQHIVEVEFKDRTVISIIHRYSHIGWFDRIAVLREGRIVECDSAHALLSKPGSAFRALYIAGGKNF</sequence>
<dbReference type="FunFam" id="1.20.1560.10:FF:000066">
    <property type="entry name" value="ABC multidrug transporter (Eurofung)"/>
    <property type="match status" value="1"/>
</dbReference>
<reference evidence="15 16" key="1">
    <citation type="journal article" date="2021" name="BMC Genomics">
        <title>Telomere-to-telomere genome assembly of asparaginase-producing Trichoderma simmonsii.</title>
        <authorList>
            <person name="Chung D."/>
            <person name="Kwon Y.M."/>
            <person name="Yang Y."/>
        </authorList>
    </citation>
    <scope>NUCLEOTIDE SEQUENCE [LARGE SCALE GENOMIC DNA]</scope>
    <source>
        <strain evidence="15 16">GH-Sj1</strain>
    </source>
</reference>
<dbReference type="CDD" id="cd18579">
    <property type="entry name" value="ABC_6TM_ABCC_D1"/>
    <property type="match status" value="1"/>
</dbReference>
<feature type="domain" description="ABC transporter" evidence="13">
    <location>
        <begin position="625"/>
        <end position="853"/>
    </location>
</feature>
<evidence type="ECO:0000256" key="8">
    <source>
        <dbReference type="ARBA" id="ARBA00022989"/>
    </source>
</evidence>
<dbReference type="PANTHER" id="PTHR24223">
    <property type="entry name" value="ATP-BINDING CASSETTE SUB-FAMILY C"/>
    <property type="match status" value="1"/>
</dbReference>
<comment type="similarity">
    <text evidence="2">Belongs to the ABC transporter superfamily. ABCC family. Conjugate transporter (TC 3.A.1.208) subfamily.</text>
</comment>
<dbReference type="GO" id="GO:0005886">
    <property type="term" value="C:plasma membrane"/>
    <property type="evidence" value="ECO:0007669"/>
    <property type="project" value="UniProtKB-SubCell"/>
</dbReference>
<protein>
    <recommendedName>
        <fullName evidence="17">ABC transporter</fullName>
    </recommendedName>
</protein>
<dbReference type="PROSITE" id="PS50929">
    <property type="entry name" value="ABC_TM1F"/>
    <property type="match status" value="2"/>
</dbReference>
<dbReference type="Pfam" id="PF00664">
    <property type="entry name" value="ABC_membrane"/>
    <property type="match status" value="2"/>
</dbReference>
<feature type="transmembrane region" description="Helical" evidence="12">
    <location>
        <begin position="1168"/>
        <end position="1189"/>
    </location>
</feature>
<dbReference type="PANTHER" id="PTHR24223:SF404">
    <property type="entry name" value="ABC MULTIDRUG TRANSPORTER (EUROFUNG)-RELATED"/>
    <property type="match status" value="1"/>
</dbReference>
<feature type="transmembrane region" description="Helical" evidence="12">
    <location>
        <begin position="427"/>
        <end position="447"/>
    </location>
</feature>
<feature type="transmembrane region" description="Helical" evidence="12">
    <location>
        <begin position="959"/>
        <end position="984"/>
    </location>
</feature>
<evidence type="ECO:0000256" key="5">
    <source>
        <dbReference type="ARBA" id="ARBA00022692"/>
    </source>
</evidence>
<evidence type="ECO:0000256" key="1">
    <source>
        <dbReference type="ARBA" id="ARBA00004651"/>
    </source>
</evidence>
<dbReference type="InterPro" id="IPR044726">
    <property type="entry name" value="ABCC_6TM_D2"/>
</dbReference>
<evidence type="ECO:0000256" key="3">
    <source>
        <dbReference type="ARBA" id="ARBA00022448"/>
    </source>
</evidence>
<keyword evidence="9 12" id="KW-0472">Membrane</keyword>
<dbReference type="InterPro" id="IPR044746">
    <property type="entry name" value="ABCC_6TM_D1"/>
</dbReference>
<dbReference type="Pfam" id="PF24357">
    <property type="entry name" value="TMD0_ABC"/>
    <property type="match status" value="1"/>
</dbReference>
<evidence type="ECO:0000256" key="6">
    <source>
        <dbReference type="ARBA" id="ARBA00022741"/>
    </source>
</evidence>
<dbReference type="FunFam" id="3.40.50.300:FF:002145">
    <property type="entry name" value="ABC transporter (MsbA subfamily)"/>
    <property type="match status" value="1"/>
</dbReference>
<dbReference type="SMART" id="SM00382">
    <property type="entry name" value="AAA"/>
    <property type="match status" value="2"/>
</dbReference>
<comment type="subcellular location">
    <subcellularLocation>
        <location evidence="1">Cell membrane</location>
        <topology evidence="1">Multi-pass membrane protein</topology>
    </subcellularLocation>
</comment>
<name>A0A8G0L8T6_9HYPO</name>
<feature type="transmembrane region" description="Helical" evidence="12">
    <location>
        <begin position="1045"/>
        <end position="1072"/>
    </location>
</feature>
<feature type="domain" description="ABC transmembrane type-1" evidence="14">
    <location>
        <begin position="296"/>
        <end position="574"/>
    </location>
</feature>
<keyword evidence="6" id="KW-0547">Nucleotide-binding</keyword>
<evidence type="ECO:0000256" key="9">
    <source>
        <dbReference type="ARBA" id="ARBA00023136"/>
    </source>
</evidence>
<feature type="transmembrane region" description="Helical" evidence="12">
    <location>
        <begin position="510"/>
        <end position="536"/>
    </location>
</feature>
<keyword evidence="4" id="KW-1003">Cell membrane</keyword>
<feature type="transmembrane region" description="Helical" evidence="12">
    <location>
        <begin position="328"/>
        <end position="350"/>
    </location>
</feature>
<feature type="region of interest" description="Disordered" evidence="11">
    <location>
        <begin position="861"/>
        <end position="897"/>
    </location>
</feature>
<dbReference type="InterPro" id="IPR003439">
    <property type="entry name" value="ABC_transporter-like_ATP-bd"/>
</dbReference>
<evidence type="ECO:0000313" key="16">
    <source>
        <dbReference type="Proteomes" id="UP000826661"/>
    </source>
</evidence>
<feature type="transmembrane region" description="Helical" evidence="12">
    <location>
        <begin position="918"/>
        <end position="939"/>
    </location>
</feature>
<feature type="transmembrane region" description="Helical" evidence="12">
    <location>
        <begin position="116"/>
        <end position="137"/>
    </location>
</feature>
<organism evidence="15 16">
    <name type="scientific">Trichoderma simmonsii</name>
    <dbReference type="NCBI Taxonomy" id="1491479"/>
    <lineage>
        <taxon>Eukaryota</taxon>
        <taxon>Fungi</taxon>
        <taxon>Dikarya</taxon>
        <taxon>Ascomycota</taxon>
        <taxon>Pezizomycotina</taxon>
        <taxon>Sordariomycetes</taxon>
        <taxon>Hypocreomycetidae</taxon>
        <taxon>Hypocreales</taxon>
        <taxon>Hypocreaceae</taxon>
        <taxon>Trichoderma</taxon>
    </lineage>
</organism>
<evidence type="ECO:0000256" key="12">
    <source>
        <dbReference type="SAM" id="Phobius"/>
    </source>
</evidence>